<dbReference type="VEuPathDB" id="FungiDB:C8Q69DRAFT_504968"/>
<dbReference type="Gene3D" id="3.90.190.10">
    <property type="entry name" value="Protein tyrosine phosphatase superfamily"/>
    <property type="match status" value="1"/>
</dbReference>
<dbReference type="RefSeq" id="XP_028487970.1">
    <property type="nucleotide sequence ID" value="XM_028632657.1"/>
</dbReference>
<dbReference type="PANTHER" id="PTHR31126:SF10">
    <property type="entry name" value="PROTEIN PHOSPHATASE, PUTATIVE (AFU_ORTHOLOGUE AFUA_6G06650)-RELATED"/>
    <property type="match status" value="1"/>
</dbReference>
<dbReference type="GeneID" id="39601934"/>
<evidence type="ECO:0000313" key="4">
    <source>
        <dbReference type="Proteomes" id="UP000283841"/>
    </source>
</evidence>
<dbReference type="SUPFAM" id="SSF52799">
    <property type="entry name" value="(Phosphotyrosine protein) phosphatases II"/>
    <property type="match status" value="1"/>
</dbReference>
<dbReference type="Pfam" id="PF13350">
    <property type="entry name" value="Y_phosphatase3"/>
    <property type="match status" value="1"/>
</dbReference>
<accession>A0A443I2P0</accession>
<dbReference type="InterPro" id="IPR029021">
    <property type="entry name" value="Prot-tyrosine_phosphatase-like"/>
</dbReference>
<evidence type="ECO:0000313" key="3">
    <source>
        <dbReference type="EMBL" id="RWQ98325.1"/>
    </source>
</evidence>
<feature type="domain" description="Tyrosine specific protein phosphatases" evidence="2">
    <location>
        <begin position="202"/>
        <end position="272"/>
    </location>
</feature>
<dbReference type="STRING" id="264951.A0A443I2P0"/>
<dbReference type="PROSITE" id="PS50056">
    <property type="entry name" value="TYR_PHOSPHATASE_2"/>
    <property type="match status" value="1"/>
</dbReference>
<dbReference type="InterPro" id="IPR026893">
    <property type="entry name" value="Tyr/Ser_Pase_IphP-type"/>
</dbReference>
<reference evidence="3 4" key="1">
    <citation type="journal article" date="2018" name="Front. Microbiol.">
        <title>Genomic and genetic insights into a cosmopolitan fungus, Paecilomyces variotii (Eurotiales).</title>
        <authorList>
            <person name="Urquhart A.S."/>
            <person name="Mondo S.J."/>
            <person name="Makela M.R."/>
            <person name="Hane J.K."/>
            <person name="Wiebenga A."/>
            <person name="He G."/>
            <person name="Mihaltcheva S."/>
            <person name="Pangilinan J."/>
            <person name="Lipzen A."/>
            <person name="Barry K."/>
            <person name="de Vries R.P."/>
            <person name="Grigoriev I.V."/>
            <person name="Idnurm A."/>
        </authorList>
    </citation>
    <scope>NUCLEOTIDE SEQUENCE [LARGE SCALE GENOMIC DNA]</scope>
    <source>
        <strain evidence="3 4">CBS 101075</strain>
    </source>
</reference>
<evidence type="ECO:0000259" key="2">
    <source>
        <dbReference type="PROSITE" id="PS50056"/>
    </source>
</evidence>
<dbReference type="Proteomes" id="UP000283841">
    <property type="component" value="Unassembled WGS sequence"/>
</dbReference>
<feature type="compositionally biased region" description="Low complexity" evidence="1">
    <location>
        <begin position="8"/>
        <end position="19"/>
    </location>
</feature>
<dbReference type="InterPro" id="IPR000387">
    <property type="entry name" value="Tyr_Pase_dom"/>
</dbReference>
<dbReference type="PANTHER" id="PTHR31126">
    <property type="entry name" value="TYROSINE-PROTEIN PHOSPHATASE"/>
    <property type="match status" value="1"/>
</dbReference>
<dbReference type="EMBL" id="RCNU01000002">
    <property type="protein sequence ID" value="RWQ98325.1"/>
    <property type="molecule type" value="Genomic_DNA"/>
</dbReference>
<comment type="caution">
    <text evidence="3">The sequence shown here is derived from an EMBL/GenBank/DDBJ whole genome shotgun (WGS) entry which is preliminary data.</text>
</comment>
<keyword evidence="4" id="KW-1185">Reference proteome</keyword>
<feature type="region of interest" description="Disordered" evidence="1">
    <location>
        <begin position="1"/>
        <end position="38"/>
    </location>
</feature>
<proteinExistence type="predicted"/>
<sequence length="329" mass="36837">MAKRKSKSSSSSSSSKSSSPRLSPDPAGQTSFDLASPDRPFDNILNFRDVGSSINKIHGSRIIKEGVLYRSARPDDASERDKKRLVDELTISTVIDLRSNTEHVMATKKRRASLYPETAEQDKPVPANPNEHILELPGVRRYSISLTGKAFEKALLWRLDWYNFMKVLGLSASGYRSDAITIVGRQVMQPRGLIGLAKDTLDNSISEMRELFDLLCDDSTYPTVVHCTQGKDRTGLVIMLLLFLTNAVPLDDITADYSKSEPELIPEMEERMKEIRAIGLDEEYTKCPPGFIRAIKTHLDNKYSGVEGYLLSVGISREKQQKVRNLLLA</sequence>
<gene>
    <name evidence="3" type="ORF">C8Q69DRAFT_504968</name>
</gene>
<evidence type="ECO:0000256" key="1">
    <source>
        <dbReference type="SAM" id="MobiDB-lite"/>
    </source>
</evidence>
<dbReference type="GO" id="GO:0004721">
    <property type="term" value="F:phosphoprotein phosphatase activity"/>
    <property type="evidence" value="ECO:0007669"/>
    <property type="project" value="InterPro"/>
</dbReference>
<dbReference type="InterPro" id="IPR016130">
    <property type="entry name" value="Tyr_Pase_AS"/>
</dbReference>
<organism evidence="3 4">
    <name type="scientific">Byssochlamys spectabilis</name>
    <name type="common">Paecilomyces variotii</name>
    <dbReference type="NCBI Taxonomy" id="264951"/>
    <lineage>
        <taxon>Eukaryota</taxon>
        <taxon>Fungi</taxon>
        <taxon>Dikarya</taxon>
        <taxon>Ascomycota</taxon>
        <taxon>Pezizomycotina</taxon>
        <taxon>Eurotiomycetes</taxon>
        <taxon>Eurotiomycetidae</taxon>
        <taxon>Eurotiales</taxon>
        <taxon>Thermoascaceae</taxon>
        <taxon>Paecilomyces</taxon>
    </lineage>
</organism>
<dbReference type="PROSITE" id="PS00383">
    <property type="entry name" value="TYR_PHOSPHATASE_1"/>
    <property type="match status" value="1"/>
</dbReference>
<name>A0A443I2P0_BYSSP</name>
<protein>
    <submittedName>
        <fullName evidence="3">Protein-tyrosine phosphatase-like protein</fullName>
    </submittedName>
</protein>
<dbReference type="AlphaFoldDB" id="A0A443I2P0"/>